<dbReference type="Proteomes" id="UP000887013">
    <property type="component" value="Unassembled WGS sequence"/>
</dbReference>
<dbReference type="AlphaFoldDB" id="A0A8X6NC27"/>
<sequence>WMRGSLTSERPTHGGAILPQTEYRYGDPPLPEEQWSPARRQPFSSQGAGMVYLPHQF</sequence>
<evidence type="ECO:0000256" key="1">
    <source>
        <dbReference type="SAM" id="MobiDB-lite"/>
    </source>
</evidence>
<name>A0A8X6NC27_NEPPI</name>
<protein>
    <submittedName>
        <fullName evidence="2">Uncharacterized protein</fullName>
    </submittedName>
</protein>
<evidence type="ECO:0000313" key="3">
    <source>
        <dbReference type="Proteomes" id="UP000887013"/>
    </source>
</evidence>
<feature type="region of interest" description="Disordered" evidence="1">
    <location>
        <begin position="1"/>
        <end position="47"/>
    </location>
</feature>
<feature type="non-terminal residue" evidence="2">
    <location>
        <position position="1"/>
    </location>
</feature>
<evidence type="ECO:0000313" key="2">
    <source>
        <dbReference type="EMBL" id="GFT06031.1"/>
    </source>
</evidence>
<comment type="caution">
    <text evidence="2">The sequence shown here is derived from an EMBL/GenBank/DDBJ whole genome shotgun (WGS) entry which is preliminary data.</text>
</comment>
<dbReference type="EMBL" id="BMAW01056477">
    <property type="protein sequence ID" value="GFT06031.1"/>
    <property type="molecule type" value="Genomic_DNA"/>
</dbReference>
<accession>A0A8X6NC27</accession>
<keyword evidence="3" id="KW-1185">Reference proteome</keyword>
<proteinExistence type="predicted"/>
<reference evidence="2" key="1">
    <citation type="submission" date="2020-08" db="EMBL/GenBank/DDBJ databases">
        <title>Multicomponent nature underlies the extraordinary mechanical properties of spider dragline silk.</title>
        <authorList>
            <person name="Kono N."/>
            <person name="Nakamura H."/>
            <person name="Mori M."/>
            <person name="Yoshida Y."/>
            <person name="Ohtoshi R."/>
            <person name="Malay A.D."/>
            <person name="Moran D.A.P."/>
            <person name="Tomita M."/>
            <person name="Numata K."/>
            <person name="Arakawa K."/>
        </authorList>
    </citation>
    <scope>NUCLEOTIDE SEQUENCE</scope>
</reference>
<organism evidence="2 3">
    <name type="scientific">Nephila pilipes</name>
    <name type="common">Giant wood spider</name>
    <name type="synonym">Nephila maculata</name>
    <dbReference type="NCBI Taxonomy" id="299642"/>
    <lineage>
        <taxon>Eukaryota</taxon>
        <taxon>Metazoa</taxon>
        <taxon>Ecdysozoa</taxon>
        <taxon>Arthropoda</taxon>
        <taxon>Chelicerata</taxon>
        <taxon>Arachnida</taxon>
        <taxon>Araneae</taxon>
        <taxon>Araneomorphae</taxon>
        <taxon>Entelegynae</taxon>
        <taxon>Araneoidea</taxon>
        <taxon>Nephilidae</taxon>
        <taxon>Nephila</taxon>
    </lineage>
</organism>
<gene>
    <name evidence="2" type="ORF">NPIL_104891</name>
</gene>